<dbReference type="Proteomes" id="UP000796880">
    <property type="component" value="Unassembled WGS sequence"/>
</dbReference>
<evidence type="ECO:0000313" key="4">
    <source>
        <dbReference type="Proteomes" id="UP000796880"/>
    </source>
</evidence>
<feature type="region of interest" description="Disordered" evidence="1">
    <location>
        <begin position="1"/>
        <end position="39"/>
    </location>
</feature>
<evidence type="ECO:0000259" key="2">
    <source>
        <dbReference type="Pfam" id="PF09331"/>
    </source>
</evidence>
<organism evidence="3 4">
    <name type="scientific">Rhamnella rubrinervis</name>
    <dbReference type="NCBI Taxonomy" id="2594499"/>
    <lineage>
        <taxon>Eukaryota</taxon>
        <taxon>Viridiplantae</taxon>
        <taxon>Streptophyta</taxon>
        <taxon>Embryophyta</taxon>
        <taxon>Tracheophyta</taxon>
        <taxon>Spermatophyta</taxon>
        <taxon>Magnoliopsida</taxon>
        <taxon>eudicotyledons</taxon>
        <taxon>Gunneridae</taxon>
        <taxon>Pentapetalae</taxon>
        <taxon>rosids</taxon>
        <taxon>fabids</taxon>
        <taxon>Rosales</taxon>
        <taxon>Rhamnaceae</taxon>
        <taxon>rhamnoid group</taxon>
        <taxon>Rhamneae</taxon>
        <taxon>Rhamnella</taxon>
    </lineage>
</organism>
<dbReference type="AlphaFoldDB" id="A0A8K0HF35"/>
<dbReference type="InterPro" id="IPR015410">
    <property type="entry name" value="DUF1985"/>
</dbReference>
<accession>A0A8K0HF35</accession>
<evidence type="ECO:0000313" key="3">
    <source>
        <dbReference type="EMBL" id="KAF3451532.1"/>
    </source>
</evidence>
<gene>
    <name evidence="3" type="ORF">FNV43_RR07627</name>
</gene>
<protein>
    <recommendedName>
        <fullName evidence="2">DUF1985 domain-containing protein</fullName>
    </recommendedName>
</protein>
<sequence length="606" mass="68976">MTPKKKAVVKPNKRQVKAKPSKKTTSDPKIAAKPPLTAEDIAPSVNPSIKKCPDALKMCPIHQIPNDSVVVKFCCGSLFCHGEQIIKLRKYIVETNSQDDSIKLTNYGNFSNAIDVIRRNLRDDGVQAFKSTCFGHFLDVKSMTFCSAIVHSFLVRVLECDDLDVLEFNFRGIGARFDRNAFNLVTGLKFSQFLSLVETHDLLDTLWDKYFGVRGTLEQKEFMTKFERYPFDETDVEDNVKVYMFYLLETVLLTGDKRKLIWCFETIPIPTLLGCENYFLNRCPRIHRWEFPRKVHFETIEKNIFKKGTYPVHNRLHLTAQEKKEAYITSFFRSIAYRSYDGPLSVVEDVDDTTVDPTSEQVQSDRRHLRAALPTCTSSALGPYATSKMWRGWRISWMILIRRCNSLCSTLALRYENHSSGGVHHSMDPPGGSPIVHTDPVEPVGGSPTIYTDPGERFIVVYAGSLHTPPPHHALVASTSSRKFRRLVKAHAPVMQKKYTHPSERLPSPSCDWTLDMNDDAMTNYVKGISPLLSRSWRDVDRVYVPVNNENKQWLAAEVDLVWRHVTLYDSSCTASNDSFQTCNAESLGVLFPYLLAAGGFYDERP</sequence>
<dbReference type="PANTHER" id="PTHR48449">
    <property type="entry name" value="DUF1985 DOMAIN-CONTAINING PROTEIN"/>
    <property type="match status" value="1"/>
</dbReference>
<dbReference type="Pfam" id="PF09331">
    <property type="entry name" value="DUF1985"/>
    <property type="match status" value="1"/>
</dbReference>
<keyword evidence="4" id="KW-1185">Reference proteome</keyword>
<name>A0A8K0HF35_9ROSA</name>
<feature type="compositionally biased region" description="Basic residues" evidence="1">
    <location>
        <begin position="1"/>
        <end position="22"/>
    </location>
</feature>
<evidence type="ECO:0000256" key="1">
    <source>
        <dbReference type="SAM" id="MobiDB-lite"/>
    </source>
</evidence>
<comment type="caution">
    <text evidence="3">The sequence shown here is derived from an EMBL/GenBank/DDBJ whole genome shotgun (WGS) entry which is preliminary data.</text>
</comment>
<dbReference type="EMBL" id="VOIH02000003">
    <property type="protein sequence ID" value="KAF3451532.1"/>
    <property type="molecule type" value="Genomic_DNA"/>
</dbReference>
<proteinExistence type="predicted"/>
<reference evidence="3" key="1">
    <citation type="submission" date="2020-03" db="EMBL/GenBank/DDBJ databases">
        <title>A high-quality chromosome-level genome assembly of a woody plant with both climbing and erect habits, Rhamnella rubrinervis.</title>
        <authorList>
            <person name="Lu Z."/>
            <person name="Yang Y."/>
            <person name="Zhu X."/>
            <person name="Sun Y."/>
        </authorList>
    </citation>
    <scope>NUCLEOTIDE SEQUENCE</scope>
    <source>
        <strain evidence="3">BYM</strain>
        <tissue evidence="3">Leaf</tissue>
    </source>
</reference>
<feature type="domain" description="DUF1985" evidence="2">
    <location>
        <begin position="154"/>
        <end position="259"/>
    </location>
</feature>
<dbReference type="SUPFAM" id="SSF54001">
    <property type="entry name" value="Cysteine proteinases"/>
    <property type="match status" value="1"/>
</dbReference>
<dbReference type="PANTHER" id="PTHR48449:SF1">
    <property type="entry name" value="DUF1985 DOMAIN-CONTAINING PROTEIN"/>
    <property type="match status" value="1"/>
</dbReference>
<dbReference type="OrthoDB" id="913743at2759"/>
<dbReference type="InterPro" id="IPR038765">
    <property type="entry name" value="Papain-like_cys_pep_sf"/>
</dbReference>
<dbReference type="Gene3D" id="3.40.395.10">
    <property type="entry name" value="Adenoviral Proteinase, Chain A"/>
    <property type="match status" value="1"/>
</dbReference>